<comment type="caution">
    <text evidence="1">The sequence shown here is derived from an EMBL/GenBank/DDBJ whole genome shotgun (WGS) entry which is preliminary data.</text>
</comment>
<dbReference type="Proteomes" id="UP000620262">
    <property type="component" value="Unassembled WGS sequence"/>
</dbReference>
<organism evidence="1 2">
    <name type="scientific">Rhizobium viscosum</name>
    <name type="common">Arthrobacter viscosus</name>
    <dbReference type="NCBI Taxonomy" id="1673"/>
    <lineage>
        <taxon>Bacteria</taxon>
        <taxon>Pseudomonadati</taxon>
        <taxon>Pseudomonadota</taxon>
        <taxon>Alphaproteobacteria</taxon>
        <taxon>Hyphomicrobiales</taxon>
        <taxon>Rhizobiaceae</taxon>
        <taxon>Rhizobium/Agrobacterium group</taxon>
        <taxon>Rhizobium</taxon>
    </lineage>
</organism>
<dbReference type="InterPro" id="IPR023375">
    <property type="entry name" value="ADC_dom_sf"/>
</dbReference>
<dbReference type="InterPro" id="IPR010451">
    <property type="entry name" value="Acetoacetate_decarboxylase"/>
</dbReference>
<reference evidence="1 2" key="1">
    <citation type="submission" date="2020-10" db="EMBL/GenBank/DDBJ databases">
        <title>Sequencing the genomes of 1000 actinobacteria strains.</title>
        <authorList>
            <person name="Klenk H.-P."/>
        </authorList>
    </citation>
    <scope>NUCLEOTIDE SEQUENCE [LARGE SCALE GENOMIC DNA]</scope>
    <source>
        <strain evidence="1 2">DSM 7307</strain>
    </source>
</reference>
<sequence>MLPTGHLMEARRMLSGYAVPLTPDGKSSLTPPPPWHYSGDCIAVEYWADPAAVAALLPIGLTPDEESEGRTFFWFLDWQFTGSNDEHTDPARYQYREAFILVEARLEGRPVNFCPFIFVDNDAAIARGWIQGYPKKLGSIYQTRSFSAPSAAACPLEPGSRFGASVSSHGERLATARIELREKVTDPAKVFNRPTTIRRYFPSLSGSQQGKPAVDELTLSLMDNLTFSDFWTGSAELSIPYVEGEDMDALAPREVGRGFRFGMSYSVSDLPVLKNYLA</sequence>
<accession>A0ABR9IY13</accession>
<evidence type="ECO:0000313" key="1">
    <source>
        <dbReference type="EMBL" id="MBE1507985.1"/>
    </source>
</evidence>
<gene>
    <name evidence="1" type="ORF">H4W29_005230</name>
</gene>
<dbReference type="Pfam" id="PF06314">
    <property type="entry name" value="ADC"/>
    <property type="match status" value="1"/>
</dbReference>
<keyword evidence="1" id="KW-0456">Lyase</keyword>
<dbReference type="SUPFAM" id="SSF160104">
    <property type="entry name" value="Acetoacetate decarboxylase-like"/>
    <property type="match status" value="1"/>
</dbReference>
<proteinExistence type="predicted"/>
<dbReference type="EC" id="4.1.1.4" evidence="1"/>
<dbReference type="EMBL" id="JADBEC010000002">
    <property type="protein sequence ID" value="MBE1507985.1"/>
    <property type="molecule type" value="Genomic_DNA"/>
</dbReference>
<evidence type="ECO:0000313" key="2">
    <source>
        <dbReference type="Proteomes" id="UP000620262"/>
    </source>
</evidence>
<protein>
    <submittedName>
        <fullName evidence="1">Acetoacetate decarboxylase</fullName>
        <ecNumber evidence="1">4.1.1.4</ecNumber>
    </submittedName>
</protein>
<dbReference type="Gene3D" id="2.40.400.10">
    <property type="entry name" value="Acetoacetate decarboxylase-like"/>
    <property type="match status" value="1"/>
</dbReference>
<dbReference type="RefSeq" id="WP_312872383.1">
    <property type="nucleotide sequence ID" value="NZ_BAAAVL010000002.1"/>
</dbReference>
<dbReference type="GO" id="GO:0047602">
    <property type="term" value="F:acetoacetate decarboxylase activity"/>
    <property type="evidence" value="ECO:0007669"/>
    <property type="project" value="UniProtKB-EC"/>
</dbReference>
<name>A0ABR9IY13_RHIVS</name>
<keyword evidence="2" id="KW-1185">Reference proteome</keyword>